<organism evidence="1">
    <name type="scientific">marine sediment metagenome</name>
    <dbReference type="NCBI Taxonomy" id="412755"/>
    <lineage>
        <taxon>unclassified sequences</taxon>
        <taxon>metagenomes</taxon>
        <taxon>ecological metagenomes</taxon>
    </lineage>
</organism>
<gene>
    <name evidence="1" type="ORF">LCGC14_2667560</name>
</gene>
<dbReference type="EMBL" id="LAZR01046687">
    <property type="protein sequence ID" value="KKK95959.1"/>
    <property type="molecule type" value="Genomic_DNA"/>
</dbReference>
<dbReference type="AlphaFoldDB" id="A0A0F9C070"/>
<evidence type="ECO:0000313" key="1">
    <source>
        <dbReference type="EMBL" id="KKK95959.1"/>
    </source>
</evidence>
<comment type="caution">
    <text evidence="1">The sequence shown here is derived from an EMBL/GenBank/DDBJ whole genome shotgun (WGS) entry which is preliminary data.</text>
</comment>
<sequence length="103" mass="10937">VLKWALSGAPSAAVTQISFENTTVSDTITVGSLTLDADGDYLEIDCENMTVKVSYDGGAATEVDYTGVFPLFNAGSNSYETTVVGGGATWTLNQDITYFKTYL</sequence>
<name>A0A0F9C070_9ZZZZ</name>
<reference evidence="1" key="1">
    <citation type="journal article" date="2015" name="Nature">
        <title>Complex archaea that bridge the gap between prokaryotes and eukaryotes.</title>
        <authorList>
            <person name="Spang A."/>
            <person name="Saw J.H."/>
            <person name="Jorgensen S.L."/>
            <person name="Zaremba-Niedzwiedzka K."/>
            <person name="Martijn J."/>
            <person name="Lind A.E."/>
            <person name="van Eijk R."/>
            <person name="Schleper C."/>
            <person name="Guy L."/>
            <person name="Ettema T.J."/>
        </authorList>
    </citation>
    <scope>NUCLEOTIDE SEQUENCE</scope>
</reference>
<accession>A0A0F9C070</accession>
<feature type="non-terminal residue" evidence="1">
    <location>
        <position position="1"/>
    </location>
</feature>
<proteinExistence type="predicted"/>
<protein>
    <submittedName>
        <fullName evidence="1">Uncharacterized protein</fullName>
    </submittedName>
</protein>